<keyword evidence="4 8" id="KW-0067">ATP-binding</keyword>
<dbReference type="Pfam" id="PF00005">
    <property type="entry name" value="ABC_tran"/>
    <property type="match status" value="1"/>
</dbReference>
<dbReference type="GO" id="GO:0016887">
    <property type="term" value="F:ATP hydrolysis activity"/>
    <property type="evidence" value="ECO:0007669"/>
    <property type="project" value="UniProtKB-UniRule"/>
</dbReference>
<dbReference type="Pfam" id="PF00571">
    <property type="entry name" value="CBS"/>
    <property type="match status" value="2"/>
</dbReference>
<evidence type="ECO:0000256" key="7">
    <source>
        <dbReference type="PROSITE-ProRule" id="PRU00703"/>
    </source>
</evidence>
<evidence type="ECO:0000313" key="12">
    <source>
        <dbReference type="Proteomes" id="UP000658225"/>
    </source>
</evidence>
<keyword evidence="3 8" id="KW-0547">Nucleotide-binding</keyword>
<dbReference type="AlphaFoldDB" id="A0A927MH19"/>
<keyword evidence="5" id="KW-0029">Amino-acid transport</keyword>
<protein>
    <recommendedName>
        <fullName evidence="8">Quaternary amine transport ATP-binding protein</fullName>
        <ecNumber evidence="8">7.6.2.9</ecNumber>
    </recommendedName>
</protein>
<comment type="similarity">
    <text evidence="1 8">Belongs to the ABC transporter superfamily.</text>
</comment>
<evidence type="ECO:0000256" key="4">
    <source>
        <dbReference type="ARBA" id="ARBA00022840"/>
    </source>
</evidence>
<dbReference type="SMART" id="SM00382">
    <property type="entry name" value="AAA"/>
    <property type="match status" value="1"/>
</dbReference>
<gene>
    <name evidence="11" type="ORF">H4683_001350</name>
</gene>
<dbReference type="InterPro" id="IPR027417">
    <property type="entry name" value="P-loop_NTPase"/>
</dbReference>
<organism evidence="11 12">
    <name type="scientific">Sporosarcina limicola</name>
    <dbReference type="NCBI Taxonomy" id="34101"/>
    <lineage>
        <taxon>Bacteria</taxon>
        <taxon>Bacillati</taxon>
        <taxon>Bacillota</taxon>
        <taxon>Bacilli</taxon>
        <taxon>Bacillales</taxon>
        <taxon>Caryophanaceae</taxon>
        <taxon>Sporosarcina</taxon>
    </lineage>
</organism>
<dbReference type="GO" id="GO:0031460">
    <property type="term" value="P:glycine betaine transport"/>
    <property type="evidence" value="ECO:0007669"/>
    <property type="project" value="InterPro"/>
</dbReference>
<dbReference type="GO" id="GO:0005886">
    <property type="term" value="C:plasma membrane"/>
    <property type="evidence" value="ECO:0007669"/>
    <property type="project" value="UniProtKB-SubCell"/>
</dbReference>
<name>A0A927MH19_9BACL</name>
<feature type="domain" description="ABC transporter" evidence="9">
    <location>
        <begin position="34"/>
        <end position="270"/>
    </location>
</feature>
<evidence type="ECO:0000256" key="1">
    <source>
        <dbReference type="ARBA" id="ARBA00005417"/>
    </source>
</evidence>
<keyword evidence="8" id="KW-0472">Membrane</keyword>
<dbReference type="GO" id="GO:0006970">
    <property type="term" value="P:response to osmotic stress"/>
    <property type="evidence" value="ECO:0007669"/>
    <property type="project" value="UniProtKB-ARBA"/>
</dbReference>
<evidence type="ECO:0000259" key="10">
    <source>
        <dbReference type="PROSITE" id="PS51371"/>
    </source>
</evidence>
<dbReference type="PANTHER" id="PTHR43869:SF1">
    <property type="entry name" value="GLYCINE BETAINE_PROLINE BETAINE TRANSPORT SYSTEM ATP-BINDING PROTEIN PROV"/>
    <property type="match status" value="1"/>
</dbReference>
<proteinExistence type="inferred from homology"/>
<dbReference type="GO" id="GO:0006865">
    <property type="term" value="P:amino acid transport"/>
    <property type="evidence" value="ECO:0007669"/>
    <property type="project" value="UniProtKB-UniRule"/>
</dbReference>
<keyword evidence="8" id="KW-0997">Cell inner membrane</keyword>
<dbReference type="InterPro" id="IPR003593">
    <property type="entry name" value="AAA+_ATPase"/>
</dbReference>
<dbReference type="GO" id="GO:0005524">
    <property type="term" value="F:ATP binding"/>
    <property type="evidence" value="ECO:0007669"/>
    <property type="project" value="UniProtKB-UniRule"/>
</dbReference>
<dbReference type="SUPFAM" id="SSF54631">
    <property type="entry name" value="CBS-domain pair"/>
    <property type="match status" value="1"/>
</dbReference>
<dbReference type="FunFam" id="3.40.50.300:FF:000201">
    <property type="entry name" value="Glycine betaine/L-proline ABC transporter ATP-binding protein"/>
    <property type="match status" value="1"/>
</dbReference>
<dbReference type="Proteomes" id="UP000658225">
    <property type="component" value="Unassembled WGS sequence"/>
</dbReference>
<dbReference type="InterPro" id="IPR017871">
    <property type="entry name" value="ABC_transporter-like_CS"/>
</dbReference>
<accession>A0A927MH19</accession>
<evidence type="ECO:0000256" key="5">
    <source>
        <dbReference type="ARBA" id="ARBA00022970"/>
    </source>
</evidence>
<evidence type="ECO:0000256" key="8">
    <source>
        <dbReference type="RuleBase" id="RU369116"/>
    </source>
</evidence>
<evidence type="ECO:0000313" key="11">
    <source>
        <dbReference type="EMBL" id="MBE1554275.1"/>
    </source>
</evidence>
<dbReference type="GO" id="GO:0015418">
    <property type="term" value="F:ABC-type quaternary ammonium compound transporting activity"/>
    <property type="evidence" value="ECO:0007669"/>
    <property type="project" value="UniProtKB-EC"/>
</dbReference>
<dbReference type="InterPro" id="IPR005892">
    <property type="entry name" value="Gly-betaine_transp_ATP-bd"/>
</dbReference>
<keyword evidence="6 7" id="KW-0129">CBS domain</keyword>
<keyword evidence="2 8" id="KW-0813">Transport</keyword>
<comment type="subcellular location">
    <subcellularLocation>
        <location evidence="8">Cell inner membrane</location>
        <topology evidence="8">Peripheral membrane protein</topology>
    </subcellularLocation>
</comment>
<dbReference type="SMART" id="SM00116">
    <property type="entry name" value="CBS"/>
    <property type="match status" value="2"/>
</dbReference>
<dbReference type="EMBL" id="JADBEL010000005">
    <property type="protein sequence ID" value="MBE1554275.1"/>
    <property type="molecule type" value="Genomic_DNA"/>
</dbReference>
<dbReference type="SUPFAM" id="SSF52540">
    <property type="entry name" value="P-loop containing nucleoside triphosphate hydrolases"/>
    <property type="match status" value="1"/>
</dbReference>
<comment type="catalytic activity">
    <reaction evidence="8">
        <text>a quaternary ammonium(out) + ATP + H2O = a quaternary ammonium(in) + ADP + phosphate + H(+)</text>
        <dbReference type="Rhea" id="RHEA:11036"/>
        <dbReference type="ChEBI" id="CHEBI:15377"/>
        <dbReference type="ChEBI" id="CHEBI:15378"/>
        <dbReference type="ChEBI" id="CHEBI:30616"/>
        <dbReference type="ChEBI" id="CHEBI:35267"/>
        <dbReference type="ChEBI" id="CHEBI:43474"/>
        <dbReference type="ChEBI" id="CHEBI:456216"/>
    </reaction>
</comment>
<reference evidence="11" key="1">
    <citation type="submission" date="2020-10" db="EMBL/GenBank/DDBJ databases">
        <title>Genomic Encyclopedia of Type Strains, Phase IV (KMG-IV): sequencing the most valuable type-strain genomes for metagenomic binning, comparative biology and taxonomic classification.</title>
        <authorList>
            <person name="Goeker M."/>
        </authorList>
    </citation>
    <scope>NUCLEOTIDE SEQUENCE</scope>
    <source>
        <strain evidence="11">DSM 13886</strain>
    </source>
</reference>
<dbReference type="NCBIfam" id="TIGR01186">
    <property type="entry name" value="proV"/>
    <property type="match status" value="1"/>
</dbReference>
<dbReference type="PANTHER" id="PTHR43869">
    <property type="entry name" value="GLYCINE BETAINE/PROLINE BETAINE TRANSPORT SYSTEM ATP-BINDING PROTEIN PROV"/>
    <property type="match status" value="1"/>
</dbReference>
<feature type="domain" description="CBS" evidence="10">
    <location>
        <begin position="284"/>
        <end position="342"/>
    </location>
</feature>
<evidence type="ECO:0000259" key="9">
    <source>
        <dbReference type="PROSITE" id="PS50893"/>
    </source>
</evidence>
<dbReference type="RefSeq" id="WP_192598064.1">
    <property type="nucleotide sequence ID" value="NZ_JADBEL010000005.1"/>
</dbReference>
<feature type="domain" description="CBS" evidence="10">
    <location>
        <begin position="344"/>
        <end position="399"/>
    </location>
</feature>
<evidence type="ECO:0000256" key="6">
    <source>
        <dbReference type="ARBA" id="ARBA00023122"/>
    </source>
</evidence>
<dbReference type="CDD" id="cd03294">
    <property type="entry name" value="ABC_Pro_Gly_Betaine"/>
    <property type="match status" value="1"/>
</dbReference>
<comment type="caution">
    <text evidence="11">The sequence shown here is derived from an EMBL/GenBank/DDBJ whole genome shotgun (WGS) entry which is preliminary data.</text>
</comment>
<evidence type="ECO:0000256" key="2">
    <source>
        <dbReference type="ARBA" id="ARBA00022448"/>
    </source>
</evidence>
<dbReference type="PROSITE" id="PS50893">
    <property type="entry name" value="ABC_TRANSPORTER_2"/>
    <property type="match status" value="1"/>
</dbReference>
<dbReference type="Gene3D" id="3.40.50.300">
    <property type="entry name" value="P-loop containing nucleotide triphosphate hydrolases"/>
    <property type="match status" value="1"/>
</dbReference>
<dbReference type="InterPro" id="IPR000644">
    <property type="entry name" value="CBS_dom"/>
</dbReference>
<sequence>MSEQIAIKKIEVINTTKIFGKNSKRAAQLLGEGKTKSEILKATGATVGVKNASFDVYEGEIFVIMGLSGSGKSTLVRLLNRLIDPTMGTILLDGENIVRMNKEQLREVRRKKIGMVFQNFALFPHKTILENAEYGLEIQGVAKAERQAKAKESLALVGLAGYEDQFPSQLSGGMQQRVGLARALANGPDILLMDEAFSALDPLIRKDMQDELLQLHHDMGKTIIFITHDLDEALRIGDRIALMKDGDIVQIGTPEEILMSPSNEYVERFVEDVDLSKVLTAGHIMKKADTVQVDRGARVALRMMKQLGISSIYVVDKANRLLGAVTAQDAGSAIETGKLLEEIMISDLPMIPPDTVLTDLFDIVSTAVIPVAVVDENKRLQGIIIRGALIGALSGDNQFINNNGNFDSDEQTDTEVKTDG</sequence>
<dbReference type="PROSITE" id="PS51371">
    <property type="entry name" value="CBS"/>
    <property type="match status" value="2"/>
</dbReference>
<evidence type="ECO:0000256" key="3">
    <source>
        <dbReference type="ARBA" id="ARBA00022741"/>
    </source>
</evidence>
<comment type="subunit">
    <text evidence="8">The complex is probably composed of two ATP-binding proteins, two transmembrane proteins and a solute-binding protein.</text>
</comment>
<dbReference type="PROSITE" id="PS00211">
    <property type="entry name" value="ABC_TRANSPORTER_1"/>
    <property type="match status" value="1"/>
</dbReference>
<keyword evidence="8" id="KW-1003">Cell membrane</keyword>
<dbReference type="Gene3D" id="3.10.580.10">
    <property type="entry name" value="CBS-domain"/>
    <property type="match status" value="1"/>
</dbReference>
<dbReference type="InterPro" id="IPR003439">
    <property type="entry name" value="ABC_transporter-like_ATP-bd"/>
</dbReference>
<dbReference type="InterPro" id="IPR051921">
    <property type="entry name" value="ABC_osmolyte_uptake_ATP-bind"/>
</dbReference>
<dbReference type="EC" id="7.6.2.9" evidence="8"/>
<dbReference type="InterPro" id="IPR046342">
    <property type="entry name" value="CBS_dom_sf"/>
</dbReference>
<keyword evidence="12" id="KW-1185">Reference proteome</keyword>